<organism evidence="6 7">
    <name type="scientific">Brevifollis gellanilyticus</name>
    <dbReference type="NCBI Taxonomy" id="748831"/>
    <lineage>
        <taxon>Bacteria</taxon>
        <taxon>Pseudomonadati</taxon>
        <taxon>Verrucomicrobiota</taxon>
        <taxon>Verrucomicrobiia</taxon>
        <taxon>Verrucomicrobiales</taxon>
        <taxon>Verrucomicrobiaceae</taxon>
    </lineage>
</organism>
<gene>
    <name evidence="6" type="ORF">BGE01nite_57520</name>
</gene>
<dbReference type="GO" id="GO:0005829">
    <property type="term" value="C:cytosol"/>
    <property type="evidence" value="ECO:0007669"/>
    <property type="project" value="TreeGrafter"/>
</dbReference>
<dbReference type="Proteomes" id="UP000321577">
    <property type="component" value="Unassembled WGS sequence"/>
</dbReference>
<dbReference type="PANTHER" id="PTHR11644">
    <property type="entry name" value="CYTIDINE DEAMINASE"/>
    <property type="match status" value="1"/>
</dbReference>
<dbReference type="GO" id="GO:0042802">
    <property type="term" value="F:identical protein binding"/>
    <property type="evidence" value="ECO:0007669"/>
    <property type="project" value="UniProtKB-ARBA"/>
</dbReference>
<proteinExistence type="inferred from homology"/>
<evidence type="ECO:0000313" key="7">
    <source>
        <dbReference type="Proteomes" id="UP000321577"/>
    </source>
</evidence>
<dbReference type="GO" id="GO:0055086">
    <property type="term" value="P:nucleobase-containing small molecule metabolic process"/>
    <property type="evidence" value="ECO:0007669"/>
    <property type="project" value="UniProtKB-ARBA"/>
</dbReference>
<dbReference type="PROSITE" id="PS51747">
    <property type="entry name" value="CYT_DCMP_DEAMINASES_2"/>
    <property type="match status" value="1"/>
</dbReference>
<dbReference type="GO" id="GO:0008270">
    <property type="term" value="F:zinc ion binding"/>
    <property type="evidence" value="ECO:0007669"/>
    <property type="project" value="InterPro"/>
</dbReference>
<keyword evidence="2" id="KW-0479">Metal-binding</keyword>
<evidence type="ECO:0000256" key="4">
    <source>
        <dbReference type="ARBA" id="ARBA00022833"/>
    </source>
</evidence>
<reference evidence="6 7" key="1">
    <citation type="submission" date="2019-07" db="EMBL/GenBank/DDBJ databases">
        <title>Whole genome shotgun sequence of Brevifollis gellanilyticus NBRC 108608.</title>
        <authorList>
            <person name="Hosoyama A."/>
            <person name="Uohara A."/>
            <person name="Ohji S."/>
            <person name="Ichikawa N."/>
        </authorList>
    </citation>
    <scope>NUCLEOTIDE SEQUENCE [LARGE SCALE GENOMIC DNA]</scope>
    <source>
        <strain evidence="6 7">NBRC 108608</strain>
    </source>
</reference>
<dbReference type="EMBL" id="BKAG01000109">
    <property type="protein sequence ID" value="GEP46461.1"/>
    <property type="molecule type" value="Genomic_DNA"/>
</dbReference>
<dbReference type="PROSITE" id="PS00903">
    <property type="entry name" value="CYT_DCMP_DEAMINASES_1"/>
    <property type="match status" value="1"/>
</dbReference>
<dbReference type="AlphaFoldDB" id="A0A512MJI6"/>
<dbReference type="Gene3D" id="3.40.140.10">
    <property type="entry name" value="Cytidine Deaminase, domain 2"/>
    <property type="match status" value="1"/>
</dbReference>
<dbReference type="OrthoDB" id="9795347at2"/>
<protein>
    <submittedName>
        <fullName evidence="6">Cytidine deaminase</fullName>
    </submittedName>
</protein>
<keyword evidence="3" id="KW-0378">Hydrolase</keyword>
<sequence>MSPGQIIAEARALAERGYVLGRHQMFSALLTKSGRTYLGSHVEAGNGRITLCAEAVAIGAAATALDAEVDLIVAVTESGHIVPPCGMCRELIRDYGPEARVILQGPADFEIVSIADLLPRKYFSADYPNTREI</sequence>
<evidence type="ECO:0000256" key="2">
    <source>
        <dbReference type="ARBA" id="ARBA00022723"/>
    </source>
</evidence>
<evidence type="ECO:0000259" key="5">
    <source>
        <dbReference type="PROSITE" id="PS51747"/>
    </source>
</evidence>
<dbReference type="Pfam" id="PF00383">
    <property type="entry name" value="dCMP_cyt_deam_1"/>
    <property type="match status" value="1"/>
</dbReference>
<dbReference type="RefSeq" id="WP_146856350.1">
    <property type="nucleotide sequence ID" value="NZ_BKAG01000109.1"/>
</dbReference>
<dbReference type="InterPro" id="IPR002125">
    <property type="entry name" value="CMP_dCMP_dom"/>
</dbReference>
<dbReference type="GO" id="GO:0004126">
    <property type="term" value="F:cytidine deaminase activity"/>
    <property type="evidence" value="ECO:0007669"/>
    <property type="project" value="UniProtKB-ARBA"/>
</dbReference>
<dbReference type="InterPro" id="IPR016192">
    <property type="entry name" value="APOBEC/CMP_deaminase_Zn-bd"/>
</dbReference>
<evidence type="ECO:0000256" key="1">
    <source>
        <dbReference type="ARBA" id="ARBA00006576"/>
    </source>
</evidence>
<evidence type="ECO:0000313" key="6">
    <source>
        <dbReference type="EMBL" id="GEP46461.1"/>
    </source>
</evidence>
<evidence type="ECO:0000256" key="3">
    <source>
        <dbReference type="ARBA" id="ARBA00022801"/>
    </source>
</evidence>
<dbReference type="GO" id="GO:0072527">
    <property type="term" value="P:pyrimidine-containing compound metabolic process"/>
    <property type="evidence" value="ECO:0007669"/>
    <property type="project" value="UniProtKB-ARBA"/>
</dbReference>
<dbReference type="InterPro" id="IPR016193">
    <property type="entry name" value="Cytidine_deaminase-like"/>
</dbReference>
<name>A0A512MJI6_9BACT</name>
<feature type="domain" description="CMP/dCMP-type deaminase" evidence="5">
    <location>
        <begin position="1"/>
        <end position="125"/>
    </location>
</feature>
<comment type="caution">
    <text evidence="6">The sequence shown here is derived from an EMBL/GenBank/DDBJ whole genome shotgun (WGS) entry which is preliminary data.</text>
</comment>
<dbReference type="CDD" id="cd01283">
    <property type="entry name" value="cytidine_deaminase"/>
    <property type="match status" value="1"/>
</dbReference>
<keyword evidence="4" id="KW-0862">Zinc</keyword>
<dbReference type="PANTHER" id="PTHR11644:SF2">
    <property type="entry name" value="CYTIDINE DEAMINASE"/>
    <property type="match status" value="1"/>
</dbReference>
<keyword evidence="7" id="KW-1185">Reference proteome</keyword>
<accession>A0A512MJI6</accession>
<dbReference type="InterPro" id="IPR050202">
    <property type="entry name" value="Cyt/Deoxycyt_deaminase"/>
</dbReference>
<dbReference type="SUPFAM" id="SSF53927">
    <property type="entry name" value="Cytidine deaminase-like"/>
    <property type="match status" value="1"/>
</dbReference>
<comment type="similarity">
    <text evidence="1">Belongs to the cytidine and deoxycytidylate deaminase family.</text>
</comment>